<feature type="transmembrane region" description="Helical" evidence="6">
    <location>
        <begin position="376"/>
        <end position="396"/>
    </location>
</feature>
<comment type="function">
    <text evidence="6">Na(+)/H(+) antiporter that extrudes sodium in exchange for external protons.</text>
</comment>
<evidence type="ECO:0000313" key="7">
    <source>
        <dbReference type="EMBL" id="TGX53288.1"/>
    </source>
</evidence>
<dbReference type="AlphaFoldDB" id="A0A4S1XBE7"/>
<dbReference type="EMBL" id="SRXT01000004">
    <property type="protein sequence ID" value="TGX53288.1"/>
    <property type="molecule type" value="Genomic_DNA"/>
</dbReference>
<protein>
    <recommendedName>
        <fullName evidence="6">Na(+)/H(+) antiporter NhaA</fullName>
    </recommendedName>
    <alternativeName>
        <fullName evidence="6">Sodium/proton antiporter NhaA</fullName>
    </alternativeName>
</protein>
<gene>
    <name evidence="6 7" type="primary">nhaA</name>
    <name evidence="7" type="ORF">E5A73_10550</name>
</gene>
<feature type="transmembrane region" description="Helical" evidence="6">
    <location>
        <begin position="163"/>
        <end position="184"/>
    </location>
</feature>
<reference evidence="7 8" key="1">
    <citation type="submission" date="2019-04" db="EMBL/GenBank/DDBJ databases">
        <title>Sphingomonas psychrotolerans sp. nov., isolated from soil in the Tianshan Mountains, Xinjiang, China.</title>
        <authorList>
            <person name="Luo Y."/>
            <person name="Sheng H."/>
        </authorList>
    </citation>
    <scope>NUCLEOTIDE SEQUENCE [LARGE SCALE GENOMIC DNA]</scope>
    <source>
        <strain evidence="7 8">ZFGT-11</strain>
    </source>
</reference>
<dbReference type="HAMAP" id="MF_01844">
    <property type="entry name" value="NhaA"/>
    <property type="match status" value="1"/>
</dbReference>
<evidence type="ECO:0000256" key="2">
    <source>
        <dbReference type="ARBA" id="ARBA00022475"/>
    </source>
</evidence>
<keyword evidence="3 6" id="KW-0812">Transmembrane</keyword>
<dbReference type="Gene3D" id="1.20.1530.10">
    <property type="entry name" value="Na+/H+ antiporter like domain"/>
    <property type="match status" value="1"/>
</dbReference>
<comment type="similarity">
    <text evidence="6">Belongs to the NhaA Na(+)/H(+) (TC 2.A.33) antiporter family.</text>
</comment>
<accession>A0A4S1XBE7</accession>
<feature type="transmembrane region" description="Helical" evidence="6">
    <location>
        <begin position="105"/>
        <end position="123"/>
    </location>
</feature>
<evidence type="ECO:0000256" key="1">
    <source>
        <dbReference type="ARBA" id="ARBA00004429"/>
    </source>
</evidence>
<feature type="transmembrane region" description="Helical" evidence="6">
    <location>
        <begin position="269"/>
        <end position="290"/>
    </location>
</feature>
<evidence type="ECO:0000256" key="3">
    <source>
        <dbReference type="ARBA" id="ARBA00022692"/>
    </source>
</evidence>
<evidence type="ECO:0000313" key="8">
    <source>
        <dbReference type="Proteomes" id="UP000306147"/>
    </source>
</evidence>
<evidence type="ECO:0000256" key="4">
    <source>
        <dbReference type="ARBA" id="ARBA00022989"/>
    </source>
</evidence>
<evidence type="ECO:0000256" key="5">
    <source>
        <dbReference type="ARBA" id="ARBA00023136"/>
    </source>
</evidence>
<feature type="transmembrane region" description="Helical" evidence="6">
    <location>
        <begin position="21"/>
        <end position="42"/>
    </location>
</feature>
<keyword evidence="5 6" id="KW-0472">Membrane</keyword>
<dbReference type="NCBIfam" id="NF007112">
    <property type="entry name" value="PRK09561.1"/>
    <property type="match status" value="1"/>
</dbReference>
<name>A0A4S1XBE7_9SPHN</name>
<dbReference type="NCBIfam" id="TIGR00773">
    <property type="entry name" value="NhaA"/>
    <property type="match status" value="1"/>
</dbReference>
<keyword evidence="4 6" id="KW-1133">Transmembrane helix</keyword>
<keyword evidence="6" id="KW-0915">Sodium</keyword>
<keyword evidence="6" id="KW-0739">Sodium transport</keyword>
<dbReference type="GO" id="GO:0015385">
    <property type="term" value="F:sodium:proton antiporter activity"/>
    <property type="evidence" value="ECO:0007669"/>
    <property type="project" value="UniProtKB-UniRule"/>
</dbReference>
<evidence type="ECO:0000256" key="6">
    <source>
        <dbReference type="HAMAP-Rule" id="MF_01844"/>
    </source>
</evidence>
<dbReference type="OrthoDB" id="9808135at2"/>
<dbReference type="Proteomes" id="UP000306147">
    <property type="component" value="Unassembled WGS sequence"/>
</dbReference>
<dbReference type="PANTHER" id="PTHR30341:SF0">
    <property type="entry name" value="NA(+)_H(+) ANTIPORTER NHAA"/>
    <property type="match status" value="1"/>
</dbReference>
<dbReference type="GO" id="GO:0005886">
    <property type="term" value="C:plasma membrane"/>
    <property type="evidence" value="ECO:0007669"/>
    <property type="project" value="UniProtKB-SubCell"/>
</dbReference>
<keyword evidence="8" id="KW-1185">Reference proteome</keyword>
<dbReference type="InterPro" id="IPR004670">
    <property type="entry name" value="NhaA"/>
</dbReference>
<dbReference type="RefSeq" id="WP_135963797.1">
    <property type="nucleotide sequence ID" value="NZ_SRXT01000004.1"/>
</dbReference>
<feature type="transmembrane region" description="Helical" evidence="6">
    <location>
        <begin position="345"/>
        <end position="364"/>
    </location>
</feature>
<keyword evidence="6" id="KW-0406">Ion transport</keyword>
<feature type="transmembrane region" description="Helical" evidence="6">
    <location>
        <begin position="302"/>
        <end position="325"/>
    </location>
</feature>
<feature type="transmembrane region" description="Helical" evidence="6">
    <location>
        <begin position="223"/>
        <end position="249"/>
    </location>
</feature>
<dbReference type="PANTHER" id="PTHR30341">
    <property type="entry name" value="SODIUM ION/PROTON ANTIPORTER NHAA-RELATED"/>
    <property type="match status" value="1"/>
</dbReference>
<organism evidence="7 8">
    <name type="scientific">Sphingomonas gei</name>
    <dbReference type="NCBI Taxonomy" id="1395960"/>
    <lineage>
        <taxon>Bacteria</taxon>
        <taxon>Pseudomonadati</taxon>
        <taxon>Pseudomonadota</taxon>
        <taxon>Alphaproteobacteria</taxon>
        <taxon>Sphingomonadales</taxon>
        <taxon>Sphingomonadaceae</taxon>
        <taxon>Sphingomonas</taxon>
    </lineage>
</organism>
<keyword evidence="6" id="KW-0050">Antiport</keyword>
<dbReference type="NCBIfam" id="NF007111">
    <property type="entry name" value="PRK09560.1"/>
    <property type="match status" value="1"/>
</dbReference>
<comment type="subcellular location">
    <subcellularLocation>
        <location evidence="1">Cell inner membrane</location>
        <topology evidence="1">Multi-pass membrane protein</topology>
    </subcellularLocation>
    <subcellularLocation>
        <location evidence="6">Cell membrane</location>
        <topology evidence="6">Multi-pass membrane protein</topology>
    </subcellularLocation>
</comment>
<feature type="transmembrane region" description="Helical" evidence="6">
    <location>
        <begin position="190"/>
        <end position="211"/>
    </location>
</feature>
<dbReference type="GO" id="GO:0006885">
    <property type="term" value="P:regulation of pH"/>
    <property type="evidence" value="ECO:0007669"/>
    <property type="project" value="UniProtKB-UniRule"/>
</dbReference>
<keyword evidence="6" id="KW-0813">Transport</keyword>
<feature type="transmembrane region" description="Helical" evidence="6">
    <location>
        <begin position="62"/>
        <end position="84"/>
    </location>
</feature>
<comment type="catalytic activity">
    <reaction evidence="6">
        <text>Na(+)(in) + 2 H(+)(out) = Na(+)(out) + 2 H(+)(in)</text>
        <dbReference type="Rhea" id="RHEA:29251"/>
        <dbReference type="ChEBI" id="CHEBI:15378"/>
        <dbReference type="ChEBI" id="CHEBI:29101"/>
    </reaction>
</comment>
<sequence length="413" mass="43491">MLRQAQHERKGVLRHFLRSEAAGGIVLIVAAALAMIVANLPGWREAYFHALHFETGPVISSLYGPMTVHLWINDAAMALFFLLVGLEIKREFVDGRLASWERRRLPVVAAAAGMAVPAAIYLFVAGGQSGLSSGWAIPAATDIAFAIGVLAILGKRAPTSLKLFLTTVAIVDDLGAVAIIALFYTADLDLLALAGAAGVMAAMFALNRGGVKRLAAYLPLATMLWYLVFLSGVHATVAGVAAALMIPITKSPAAPDDAHSPLHRLEHALHPWSAFAIVPLFGFANAGVSLHGMSPAILLAPLPLGLALGLFLGKQIGIFGSIWIAHRTGFAPKPGWSSWPQIYGVSLLAGIGFTMSLFIGGLAFPGNAMLADEVKVGVLAGSLLSAIAGYLVLRFAPPRRALAIRLIEKRQPA</sequence>
<proteinExistence type="inferred from homology"/>
<dbReference type="Pfam" id="PF06965">
    <property type="entry name" value="Na_H_antiport_1"/>
    <property type="match status" value="1"/>
</dbReference>
<feature type="transmembrane region" description="Helical" evidence="6">
    <location>
        <begin position="135"/>
        <end position="154"/>
    </location>
</feature>
<dbReference type="InterPro" id="IPR023171">
    <property type="entry name" value="Na/H_antiporter_dom_sf"/>
</dbReference>
<keyword evidence="2 6" id="KW-1003">Cell membrane</keyword>
<comment type="caution">
    <text evidence="7">The sequence shown here is derived from an EMBL/GenBank/DDBJ whole genome shotgun (WGS) entry which is preliminary data.</text>
</comment>